<evidence type="ECO:0000259" key="7">
    <source>
        <dbReference type="Pfam" id="PF20684"/>
    </source>
</evidence>
<proteinExistence type="inferred from homology"/>
<keyword evidence="2 6" id="KW-0812">Transmembrane</keyword>
<keyword evidence="4 6" id="KW-0472">Membrane</keyword>
<dbReference type="AlphaFoldDB" id="A0A3M7F3M2"/>
<comment type="caution">
    <text evidence="8">The sequence shown here is derived from an EMBL/GenBank/DDBJ whole genome shotgun (WGS) entry which is preliminary data.</text>
</comment>
<protein>
    <recommendedName>
        <fullName evidence="7">Rhodopsin domain-containing protein</fullName>
    </recommendedName>
</protein>
<dbReference type="Pfam" id="PF20684">
    <property type="entry name" value="Fung_rhodopsin"/>
    <property type="match status" value="1"/>
</dbReference>
<evidence type="ECO:0000256" key="5">
    <source>
        <dbReference type="ARBA" id="ARBA00038359"/>
    </source>
</evidence>
<evidence type="ECO:0000313" key="9">
    <source>
        <dbReference type="Proteomes" id="UP000268823"/>
    </source>
</evidence>
<comment type="similarity">
    <text evidence="5">Belongs to the SAT4 family.</text>
</comment>
<dbReference type="InterPro" id="IPR052337">
    <property type="entry name" value="SAT4-like"/>
</dbReference>
<dbReference type="EMBL" id="QWIR01000190">
    <property type="protein sequence ID" value="RMY83131.1"/>
    <property type="molecule type" value="Genomic_DNA"/>
</dbReference>
<dbReference type="OrthoDB" id="2496787at2759"/>
<keyword evidence="3 6" id="KW-1133">Transmembrane helix</keyword>
<dbReference type="VEuPathDB" id="FungiDB:BTJ68_06219"/>
<organism evidence="8 9">
    <name type="scientific">Hortaea werneckii</name>
    <name type="common">Black yeast</name>
    <name type="synonym">Cladosporium werneckii</name>
    <dbReference type="NCBI Taxonomy" id="91943"/>
    <lineage>
        <taxon>Eukaryota</taxon>
        <taxon>Fungi</taxon>
        <taxon>Dikarya</taxon>
        <taxon>Ascomycota</taxon>
        <taxon>Pezizomycotina</taxon>
        <taxon>Dothideomycetes</taxon>
        <taxon>Dothideomycetidae</taxon>
        <taxon>Mycosphaerellales</taxon>
        <taxon>Teratosphaeriaceae</taxon>
        <taxon>Hortaea</taxon>
    </lineage>
</organism>
<accession>A0A3M7F3M2</accession>
<name>A0A3M7F3M2_HORWE</name>
<feature type="transmembrane region" description="Helical" evidence="6">
    <location>
        <begin position="241"/>
        <end position="262"/>
    </location>
</feature>
<evidence type="ECO:0000256" key="6">
    <source>
        <dbReference type="SAM" id="Phobius"/>
    </source>
</evidence>
<evidence type="ECO:0000256" key="3">
    <source>
        <dbReference type="ARBA" id="ARBA00022989"/>
    </source>
</evidence>
<dbReference type="GO" id="GO:0016020">
    <property type="term" value="C:membrane"/>
    <property type="evidence" value="ECO:0007669"/>
    <property type="project" value="UniProtKB-SubCell"/>
</dbReference>
<dbReference type="Proteomes" id="UP000268823">
    <property type="component" value="Unassembled WGS sequence"/>
</dbReference>
<dbReference type="PANTHER" id="PTHR33048">
    <property type="entry name" value="PTH11-LIKE INTEGRAL MEMBRANE PROTEIN (AFU_ORTHOLOGUE AFUA_5G11245)"/>
    <property type="match status" value="1"/>
</dbReference>
<feature type="transmembrane region" description="Helical" evidence="6">
    <location>
        <begin position="155"/>
        <end position="181"/>
    </location>
</feature>
<gene>
    <name evidence="8" type="ORF">D0861_07576</name>
</gene>
<feature type="transmembrane region" description="Helical" evidence="6">
    <location>
        <begin position="201"/>
        <end position="221"/>
    </location>
</feature>
<comment type="subcellular location">
    <subcellularLocation>
        <location evidence="1">Membrane</location>
        <topology evidence="1">Multi-pass membrane protein</topology>
    </subcellularLocation>
</comment>
<evidence type="ECO:0000313" key="8">
    <source>
        <dbReference type="EMBL" id="RMY83131.1"/>
    </source>
</evidence>
<feature type="transmembrane region" description="Helical" evidence="6">
    <location>
        <begin position="122"/>
        <end position="143"/>
    </location>
</feature>
<dbReference type="InterPro" id="IPR049326">
    <property type="entry name" value="Rhodopsin_dom_fungi"/>
</dbReference>
<reference evidence="8 9" key="1">
    <citation type="journal article" date="2018" name="BMC Genomics">
        <title>Genomic evidence for intraspecific hybridization in a clonal and extremely halotolerant yeast.</title>
        <authorList>
            <person name="Gostincar C."/>
            <person name="Stajich J.E."/>
            <person name="Zupancic J."/>
            <person name="Zalar P."/>
            <person name="Gunde-Cimerman N."/>
        </authorList>
    </citation>
    <scope>NUCLEOTIDE SEQUENCE [LARGE SCALE GENOMIC DNA]</scope>
    <source>
        <strain evidence="8 9">EXF-2788</strain>
    </source>
</reference>
<evidence type="ECO:0000256" key="1">
    <source>
        <dbReference type="ARBA" id="ARBA00004141"/>
    </source>
</evidence>
<sequence>MANGLCVQQNCSRRDGLVARHFSAVLCERPVRSQSRFVSEIKWSLFGLASLAIALRLLTRSPLLHGAGLGWDDASISLAYVFLVAEEAGSEIMLQNGFGRDLWYLDPDQITTLLKWFWLGEIWYFNIMTWTKVSILAICLRVWPRSTTTHLREAIYAVMAIIILSDTAFTLSIIFSCRPVQAAYTNWDLEHPGQCIQKNPHFIAMGVVNIVLDLAVFFLPIPKLLKTQLPTKKKLGISMTFLVGLLVTIFSIVRLAMAVPALSTDNPSYDLVQVVAWSQFEFNFAIICACMPNYAGPIQRAWKWFRGLEPSKVYSSFANSSLSSKHAVRETTAIPEDGGSESNLNHNFVAKSWSASDGDGSVRHGELAFEQFELKDKDARSKNPVERVFREL</sequence>
<evidence type="ECO:0000256" key="4">
    <source>
        <dbReference type="ARBA" id="ARBA00023136"/>
    </source>
</evidence>
<evidence type="ECO:0000256" key="2">
    <source>
        <dbReference type="ARBA" id="ARBA00022692"/>
    </source>
</evidence>
<dbReference type="PANTHER" id="PTHR33048:SF160">
    <property type="entry name" value="SAT4 FAMILY MEMBRANE PROTEIN"/>
    <property type="match status" value="1"/>
</dbReference>
<feature type="domain" description="Rhodopsin" evidence="7">
    <location>
        <begin position="55"/>
        <end position="299"/>
    </location>
</feature>